<dbReference type="Pfam" id="PF16162">
    <property type="entry name" value="KwaB"/>
    <property type="match status" value="1"/>
</dbReference>
<reference evidence="2" key="1">
    <citation type="submission" date="2016-10" db="EMBL/GenBank/DDBJ databases">
        <authorList>
            <person name="Varghese N."/>
            <person name="Submissions S."/>
        </authorList>
    </citation>
    <scope>NUCLEOTIDE SEQUENCE [LARGE SCALE GENOMIC DNA]</scope>
    <source>
        <strain evidence="2">DSM 17934</strain>
    </source>
</reference>
<dbReference type="OrthoDB" id="1235465at2"/>
<organism evidence="1 2">
    <name type="scientific">Flavobacterium terrigena</name>
    <dbReference type="NCBI Taxonomy" id="402734"/>
    <lineage>
        <taxon>Bacteria</taxon>
        <taxon>Pseudomonadati</taxon>
        <taxon>Bacteroidota</taxon>
        <taxon>Flavobacteriia</taxon>
        <taxon>Flavobacteriales</taxon>
        <taxon>Flavobacteriaceae</taxon>
        <taxon>Flavobacterium</taxon>
    </lineage>
</organism>
<dbReference type="STRING" id="402734.SAMN05660918_1203"/>
<dbReference type="InterPro" id="IPR032359">
    <property type="entry name" value="KwaB-like"/>
</dbReference>
<accession>A0A1H6S7T0</accession>
<dbReference type="AlphaFoldDB" id="A0A1H6S7T0"/>
<sequence>MTNNFFAILTDGTVRKILLTQVLTPTIRTVFINYGIYLLNDDTEQIEFTGNYKLDDEEILFIKMDLPESLNDVATNSIGIPNLNLEIDNIKTLFWFEGDKYYFQNFDSRKLLSNKNVLFYSNNTYSKLESDAFVVDNIVNAIYENGNFYFRSYANANKIFSLIEYFEEATNDEIIAFVGNDKVSVDQQWLIDNSNTLIRKHITLLQKSNVLSTANTKKIKTSANRFNLKIELDGTGRIVFPTDKKSCKDILTFLNEQFYIGLISGNKYRTNSKRTA</sequence>
<dbReference type="Proteomes" id="UP000199702">
    <property type="component" value="Unassembled WGS sequence"/>
</dbReference>
<dbReference type="EMBL" id="FNYA01000002">
    <property type="protein sequence ID" value="SEI62826.1"/>
    <property type="molecule type" value="Genomic_DNA"/>
</dbReference>
<name>A0A1H6S7T0_9FLAO</name>
<proteinExistence type="predicted"/>
<gene>
    <name evidence="1" type="ORF">SAMN05660918_1203</name>
</gene>
<keyword evidence="2" id="KW-1185">Reference proteome</keyword>
<evidence type="ECO:0000313" key="2">
    <source>
        <dbReference type="Proteomes" id="UP000199702"/>
    </source>
</evidence>
<evidence type="ECO:0000313" key="1">
    <source>
        <dbReference type="EMBL" id="SEI62826.1"/>
    </source>
</evidence>
<protein>
    <recommendedName>
        <fullName evidence="3">DUF4868 domain-containing protein</fullName>
    </recommendedName>
</protein>
<dbReference type="RefSeq" id="WP_091309662.1">
    <property type="nucleotide sequence ID" value="NZ_CBCSJU010000002.1"/>
</dbReference>
<evidence type="ECO:0008006" key="3">
    <source>
        <dbReference type="Google" id="ProtNLM"/>
    </source>
</evidence>